<keyword evidence="6" id="KW-0378">Hydrolase</keyword>
<dbReference type="EMBL" id="MHKQ01000010">
    <property type="protein sequence ID" value="OGY94257.1"/>
    <property type="molecule type" value="Genomic_DNA"/>
</dbReference>
<evidence type="ECO:0000259" key="12">
    <source>
        <dbReference type="PROSITE" id="PS50106"/>
    </source>
</evidence>
<dbReference type="InterPro" id="IPR008915">
    <property type="entry name" value="Peptidase_M50"/>
</dbReference>
<feature type="transmembrane region" description="Helical" evidence="11">
    <location>
        <begin position="285"/>
        <end position="304"/>
    </location>
</feature>
<evidence type="ECO:0000256" key="9">
    <source>
        <dbReference type="ARBA" id="ARBA00023049"/>
    </source>
</evidence>
<comment type="similarity">
    <text evidence="3">Belongs to the peptidase M50B family.</text>
</comment>
<dbReference type="GO" id="GO:0004222">
    <property type="term" value="F:metalloendopeptidase activity"/>
    <property type="evidence" value="ECO:0007669"/>
    <property type="project" value="InterPro"/>
</dbReference>
<feature type="domain" description="PDZ" evidence="12">
    <location>
        <begin position="134"/>
        <end position="166"/>
    </location>
</feature>
<dbReference type="PROSITE" id="PS50106">
    <property type="entry name" value="PDZ"/>
    <property type="match status" value="1"/>
</dbReference>
<gene>
    <name evidence="13" type="ORF">A2406_02040</name>
</gene>
<keyword evidence="4" id="KW-0645">Protease</keyword>
<evidence type="ECO:0000256" key="10">
    <source>
        <dbReference type="ARBA" id="ARBA00023136"/>
    </source>
</evidence>
<proteinExistence type="inferred from homology"/>
<evidence type="ECO:0000256" key="11">
    <source>
        <dbReference type="SAM" id="Phobius"/>
    </source>
</evidence>
<evidence type="ECO:0000256" key="6">
    <source>
        <dbReference type="ARBA" id="ARBA00022801"/>
    </source>
</evidence>
<evidence type="ECO:0000256" key="7">
    <source>
        <dbReference type="ARBA" id="ARBA00022833"/>
    </source>
</evidence>
<feature type="transmembrane region" description="Helical" evidence="11">
    <location>
        <begin position="331"/>
        <end position="350"/>
    </location>
</feature>
<dbReference type="InterPro" id="IPR004387">
    <property type="entry name" value="Pept_M50_Zn"/>
</dbReference>
<dbReference type="PANTHER" id="PTHR42837:SF2">
    <property type="entry name" value="MEMBRANE METALLOPROTEASE ARASP2, CHLOROPLASTIC-RELATED"/>
    <property type="match status" value="1"/>
</dbReference>
<protein>
    <recommendedName>
        <fullName evidence="12">PDZ domain-containing protein</fullName>
    </recommendedName>
</protein>
<accession>A0A1G2C1F2</accession>
<dbReference type="GO" id="GO:0006508">
    <property type="term" value="P:proteolysis"/>
    <property type="evidence" value="ECO:0007669"/>
    <property type="project" value="UniProtKB-KW"/>
</dbReference>
<dbReference type="Pfam" id="PF17820">
    <property type="entry name" value="PDZ_6"/>
    <property type="match status" value="1"/>
</dbReference>
<evidence type="ECO:0000313" key="14">
    <source>
        <dbReference type="Proteomes" id="UP000177626"/>
    </source>
</evidence>
<keyword evidence="7" id="KW-0862">Zinc</keyword>
<dbReference type="InterPro" id="IPR001478">
    <property type="entry name" value="PDZ"/>
</dbReference>
<dbReference type="Pfam" id="PF02163">
    <property type="entry name" value="Peptidase_M50"/>
    <property type="match status" value="1"/>
</dbReference>
<comment type="cofactor">
    <cofactor evidence="1">
        <name>Zn(2+)</name>
        <dbReference type="ChEBI" id="CHEBI:29105"/>
    </cofactor>
</comment>
<dbReference type="PANTHER" id="PTHR42837">
    <property type="entry name" value="REGULATOR OF SIGMA-E PROTEASE RSEP"/>
    <property type="match status" value="1"/>
</dbReference>
<reference evidence="13 14" key="1">
    <citation type="journal article" date="2016" name="Nat. Commun.">
        <title>Thousands of microbial genomes shed light on interconnected biogeochemical processes in an aquifer system.</title>
        <authorList>
            <person name="Anantharaman K."/>
            <person name="Brown C.T."/>
            <person name="Hug L.A."/>
            <person name="Sharon I."/>
            <person name="Castelle C.J."/>
            <person name="Probst A.J."/>
            <person name="Thomas B.C."/>
            <person name="Singh A."/>
            <person name="Wilkins M.J."/>
            <person name="Karaoz U."/>
            <person name="Brodie E.L."/>
            <person name="Williams K.H."/>
            <person name="Hubbard S.S."/>
            <person name="Banfield J.F."/>
        </authorList>
    </citation>
    <scope>NUCLEOTIDE SEQUENCE [LARGE SCALE GENOMIC DNA]</scope>
</reference>
<evidence type="ECO:0000256" key="3">
    <source>
        <dbReference type="ARBA" id="ARBA00007931"/>
    </source>
</evidence>
<evidence type="ECO:0000256" key="8">
    <source>
        <dbReference type="ARBA" id="ARBA00022989"/>
    </source>
</evidence>
<evidence type="ECO:0000256" key="2">
    <source>
        <dbReference type="ARBA" id="ARBA00004141"/>
    </source>
</evidence>
<name>A0A1G2C1F2_9BACT</name>
<keyword evidence="5 11" id="KW-0812">Transmembrane</keyword>
<feature type="transmembrane region" description="Helical" evidence="11">
    <location>
        <begin position="90"/>
        <end position="116"/>
    </location>
</feature>
<keyword evidence="9" id="KW-0482">Metalloprotease</keyword>
<evidence type="ECO:0000256" key="5">
    <source>
        <dbReference type="ARBA" id="ARBA00022692"/>
    </source>
</evidence>
<evidence type="ECO:0000256" key="1">
    <source>
        <dbReference type="ARBA" id="ARBA00001947"/>
    </source>
</evidence>
<comment type="subcellular location">
    <subcellularLocation>
        <location evidence="2">Membrane</location>
        <topology evidence="2">Multi-pass membrane protein</topology>
    </subcellularLocation>
</comment>
<evidence type="ECO:0000256" key="4">
    <source>
        <dbReference type="ARBA" id="ARBA00022670"/>
    </source>
</evidence>
<dbReference type="CDD" id="cd06163">
    <property type="entry name" value="S2P-M50_PDZ_RseP-like"/>
    <property type="match status" value="1"/>
</dbReference>
<sequence>METVIIFILILGLLILVHELGHFISAIKLKVDVEEFAIGFPPKIFSWKRNGIKYSINWIPMGGFVKIKGEQGEGLDDPRSFVNQAAWKKILIVSAGVLMNFFLAFILLSIVFMAGFPQELTADISQANVRDKNVVILQITENSPAAQVGLEVGDKIRKINGQTFESDEDIYAQLEFLRGEEITLVVLKNNDQEAIYNLKHEVLEEGTESRLGIGITETGIVDYGFWGSIVQGFEVTVFMIANIVKALYHLLANLITKGDLAEGFGGPVAVAVITGQIVKLGFIHIIYFAALLSINLGVINFFPFPALDGGRALFILAQAVTRKKLNEKVEAWIHNSGFIILIILLIVITFRDFTIYGAGIWQTIQSWFM</sequence>
<dbReference type="InterPro" id="IPR041489">
    <property type="entry name" value="PDZ_6"/>
</dbReference>
<evidence type="ECO:0000313" key="13">
    <source>
        <dbReference type="EMBL" id="OGY94257.1"/>
    </source>
</evidence>
<keyword evidence="8 11" id="KW-1133">Transmembrane helix</keyword>
<keyword evidence="10 11" id="KW-0472">Membrane</keyword>
<dbReference type="Proteomes" id="UP000177626">
    <property type="component" value="Unassembled WGS sequence"/>
</dbReference>
<dbReference type="AlphaFoldDB" id="A0A1G2C1F2"/>
<dbReference type="InterPro" id="IPR036034">
    <property type="entry name" value="PDZ_sf"/>
</dbReference>
<dbReference type="GO" id="GO:0016020">
    <property type="term" value="C:membrane"/>
    <property type="evidence" value="ECO:0007669"/>
    <property type="project" value="UniProtKB-SubCell"/>
</dbReference>
<comment type="caution">
    <text evidence="13">The sequence shown here is derived from an EMBL/GenBank/DDBJ whole genome shotgun (WGS) entry which is preliminary data.</text>
</comment>
<dbReference type="SUPFAM" id="SSF50156">
    <property type="entry name" value="PDZ domain-like"/>
    <property type="match status" value="1"/>
</dbReference>
<dbReference type="SMART" id="SM00228">
    <property type="entry name" value="PDZ"/>
    <property type="match status" value="1"/>
</dbReference>
<organism evidence="13 14">
    <name type="scientific">Candidatus Komeilibacteria bacterium RIFOXYC1_FULL_37_11</name>
    <dbReference type="NCBI Taxonomy" id="1798555"/>
    <lineage>
        <taxon>Bacteria</taxon>
        <taxon>Candidatus Komeiliibacteriota</taxon>
    </lineage>
</organism>
<dbReference type="Gene3D" id="2.30.42.10">
    <property type="match status" value="1"/>
</dbReference>